<accession>A0A3G5AIC4</accession>
<proteinExistence type="predicted"/>
<dbReference type="EMBL" id="MK072519">
    <property type="protein sequence ID" value="AYV86908.1"/>
    <property type="molecule type" value="Genomic_DNA"/>
</dbReference>
<gene>
    <name evidence="1" type="ORF">Sylvanvirus13_15</name>
</gene>
<protein>
    <submittedName>
        <fullName evidence="1">Uncharacterized protein</fullName>
    </submittedName>
</protein>
<evidence type="ECO:0000313" key="1">
    <source>
        <dbReference type="EMBL" id="AYV86908.1"/>
    </source>
</evidence>
<name>A0A3G5AIC4_9VIRU</name>
<reference evidence="1" key="1">
    <citation type="submission" date="2018-10" db="EMBL/GenBank/DDBJ databases">
        <title>Hidden diversity of soil giant viruses.</title>
        <authorList>
            <person name="Schulz F."/>
            <person name="Alteio L."/>
            <person name="Goudeau D."/>
            <person name="Ryan E.M."/>
            <person name="Malmstrom R.R."/>
            <person name="Blanchard J."/>
            <person name="Woyke T."/>
        </authorList>
    </citation>
    <scope>NUCLEOTIDE SEQUENCE</scope>
    <source>
        <strain evidence="1">SYV1</strain>
    </source>
</reference>
<organism evidence="1">
    <name type="scientific">Sylvanvirus sp</name>
    <dbReference type="NCBI Taxonomy" id="2487774"/>
    <lineage>
        <taxon>Viruses</taxon>
    </lineage>
</organism>
<sequence length="40" mass="4490">MRIERLSEAESYTIECNGNGTANQEVSWDSWTITGIRGTI</sequence>